<sequence>MKRQVCSILFLLILVLPTVVTYTYFQYRRKEIKREVKLQLANLNFDDLVLLRFSNHELDAKVRWKHSKEFEFEGKMFDIIQLKKTKDSISFWCWLDKQETELNNKLNTLLVEVCRKDIPMQKQKLSFYQFYKSLYFLEAKDLNLFNFQSIHNEEIYFSSNLYKFLAEKSLFRPPNNFSC</sequence>
<dbReference type="Proteomes" id="UP000825258">
    <property type="component" value="Chromosome"/>
</dbReference>
<accession>A0ABN6HSX1</accession>
<gene>
    <name evidence="1" type="ORF">KK2020170_03550</name>
</gene>
<dbReference type="RefSeq" id="WP_221259105.1">
    <property type="nucleotide sequence ID" value="NZ_AP024749.1"/>
</dbReference>
<reference evidence="1 2" key="1">
    <citation type="submission" date="2021-06" db="EMBL/GenBank/DDBJ databases">
        <title>Whole genome sequences of Flavobacterium sp. KK2020170 and assembly.</title>
        <authorList>
            <person name="Kitahara K."/>
            <person name="Miyoshi S."/>
            <person name="Uesaka K."/>
        </authorList>
    </citation>
    <scope>NUCLEOTIDE SEQUENCE [LARGE SCALE GENOMIC DNA]</scope>
    <source>
        <strain evidence="1 2">KK2020170</strain>
    </source>
</reference>
<proteinExistence type="predicted"/>
<dbReference type="EMBL" id="AP024749">
    <property type="protein sequence ID" value="BCY27487.1"/>
    <property type="molecule type" value="Genomic_DNA"/>
</dbReference>
<name>A0ABN6HSX1_9FLAO</name>
<protein>
    <submittedName>
        <fullName evidence="1">Uncharacterized protein</fullName>
    </submittedName>
</protein>
<evidence type="ECO:0000313" key="1">
    <source>
        <dbReference type="EMBL" id="BCY27487.1"/>
    </source>
</evidence>
<organism evidence="1 2">
    <name type="scientific">Flavobacterium okayamense</name>
    <dbReference type="NCBI Taxonomy" id="2830782"/>
    <lineage>
        <taxon>Bacteria</taxon>
        <taxon>Pseudomonadati</taxon>
        <taxon>Bacteroidota</taxon>
        <taxon>Flavobacteriia</taxon>
        <taxon>Flavobacteriales</taxon>
        <taxon>Flavobacteriaceae</taxon>
        <taxon>Flavobacterium</taxon>
    </lineage>
</organism>
<evidence type="ECO:0000313" key="2">
    <source>
        <dbReference type="Proteomes" id="UP000825258"/>
    </source>
</evidence>
<keyword evidence="2" id="KW-1185">Reference proteome</keyword>